<keyword evidence="2" id="KW-1185">Reference proteome</keyword>
<proteinExistence type="predicted"/>
<sequence length="79" mass="8980">MDGSGDNQLSMQLTRDLEARQRMNLRPEREHQAIAAMLQLQVPRQPAVFVPLPRPRLQPVALQHELDDDSGFESDSESD</sequence>
<accession>A0AAU9GF27</accession>
<reference evidence="1 2" key="1">
    <citation type="submission" date="2024-02" db="EMBL/GenBank/DDBJ databases">
        <title>A chromosome-level genome assembly of Drosophila madeirensis, a fruit fly species endemic to Madeira island.</title>
        <authorList>
            <person name="Tomihara K."/>
            <person name="Llopart A."/>
            <person name="Yamamoto D."/>
        </authorList>
    </citation>
    <scope>NUCLEOTIDE SEQUENCE [LARGE SCALE GENOMIC DNA]</scope>
    <source>
        <strain evidence="1 2">RF1</strain>
    </source>
</reference>
<name>A0AAU9GF27_DROMD</name>
<evidence type="ECO:0000313" key="2">
    <source>
        <dbReference type="Proteomes" id="UP001500889"/>
    </source>
</evidence>
<protein>
    <submittedName>
        <fullName evidence="1">Uncharacterized protein</fullName>
    </submittedName>
</protein>
<dbReference type="Proteomes" id="UP001500889">
    <property type="component" value="Chromosome E"/>
</dbReference>
<organism evidence="1 2">
    <name type="scientific">Drosophila madeirensis</name>
    <name type="common">Fruit fly</name>
    <dbReference type="NCBI Taxonomy" id="30013"/>
    <lineage>
        <taxon>Eukaryota</taxon>
        <taxon>Metazoa</taxon>
        <taxon>Ecdysozoa</taxon>
        <taxon>Arthropoda</taxon>
        <taxon>Hexapoda</taxon>
        <taxon>Insecta</taxon>
        <taxon>Pterygota</taxon>
        <taxon>Neoptera</taxon>
        <taxon>Endopterygota</taxon>
        <taxon>Diptera</taxon>
        <taxon>Brachycera</taxon>
        <taxon>Muscomorpha</taxon>
        <taxon>Ephydroidea</taxon>
        <taxon>Drosophilidae</taxon>
        <taxon>Drosophila</taxon>
        <taxon>Sophophora</taxon>
    </lineage>
</organism>
<gene>
    <name evidence="1" type="ORF">DMAD_04755</name>
</gene>
<dbReference type="AlphaFoldDB" id="A0AAU9GF27"/>
<evidence type="ECO:0000313" key="1">
    <source>
        <dbReference type="EMBL" id="BFG06185.1"/>
    </source>
</evidence>
<dbReference type="EMBL" id="AP029267">
    <property type="protein sequence ID" value="BFG06185.1"/>
    <property type="molecule type" value="Genomic_DNA"/>
</dbReference>